<dbReference type="eggNOG" id="COG0392">
    <property type="taxonomic scope" value="Bacteria"/>
</dbReference>
<protein>
    <recommendedName>
        <fullName evidence="4">Dolichol-P-glucose synthetase</fullName>
    </recommendedName>
</protein>
<dbReference type="PATRIC" id="fig|1150600.3.peg.1771"/>
<keyword evidence="1" id="KW-0812">Transmembrane</keyword>
<dbReference type="AlphaFoldDB" id="R9H1B1"/>
<sequence>MAALFLLMLLNWFLESLKWKFLVQHIERISILKAVESVFCGLTWAIFTPNRIGEYGGRIFFLAPRKRVFGAIAMAVGAVGQMVITNVVGAVAVLWFIWNFISVDNWLLYALIPVVFVFCLFFLLFYFNIKWLISLLSRISFLKQFKKFYMILARYSKRDLMIVFIYAMTRFIVFTSQYCLVIHLLIPEIPILGMIMMIFILFFVQSALPSLDLLDVGVRAMTATYFFSFITQHEVAIMASTACIWFINLIIPAILGAGFVFKLNFFGTARN</sequence>
<feature type="transmembrane region" description="Helical" evidence="1">
    <location>
        <begin position="191"/>
        <end position="214"/>
    </location>
</feature>
<keyword evidence="1" id="KW-1133">Transmembrane helix</keyword>
<keyword evidence="3" id="KW-1185">Reference proteome</keyword>
<reference evidence="2 3" key="1">
    <citation type="journal article" date="2013" name="Genome Announc.">
        <title>Draft Genome Sequence of Arcticibacter svalbardensis Strain MN12-7T, a Member of the Family Sphingobacteriaceae Isolated from an Arctic Soil Sample.</title>
        <authorList>
            <person name="Shivaji S."/>
            <person name="Ara S."/>
            <person name="Prasad S."/>
            <person name="Manasa B.P."/>
            <person name="Begum Z."/>
            <person name="Singh A."/>
            <person name="Kumar Pinnaka A."/>
        </authorList>
    </citation>
    <scope>NUCLEOTIDE SEQUENCE [LARGE SCALE GENOMIC DNA]</scope>
    <source>
        <strain evidence="2 3">MN12-7</strain>
    </source>
</reference>
<evidence type="ECO:0000313" key="2">
    <source>
        <dbReference type="EMBL" id="EOR95014.1"/>
    </source>
</evidence>
<feature type="transmembrane region" description="Helical" evidence="1">
    <location>
        <begin position="235"/>
        <end position="261"/>
    </location>
</feature>
<dbReference type="EMBL" id="AQPN01000069">
    <property type="protein sequence ID" value="EOR95014.1"/>
    <property type="molecule type" value="Genomic_DNA"/>
</dbReference>
<feature type="transmembrane region" description="Helical" evidence="1">
    <location>
        <begin position="160"/>
        <end position="185"/>
    </location>
</feature>
<gene>
    <name evidence="2" type="ORF">ADIARSV_1798</name>
</gene>
<dbReference type="Proteomes" id="UP000014174">
    <property type="component" value="Unassembled WGS sequence"/>
</dbReference>
<feature type="transmembrane region" description="Helical" evidence="1">
    <location>
        <begin position="68"/>
        <end position="101"/>
    </location>
</feature>
<dbReference type="STRING" id="1150600.ADIARSV_1798"/>
<accession>R9H1B1</accession>
<name>R9H1B1_9SPHI</name>
<organism evidence="2 3">
    <name type="scientific">Arcticibacter svalbardensis MN12-7</name>
    <dbReference type="NCBI Taxonomy" id="1150600"/>
    <lineage>
        <taxon>Bacteria</taxon>
        <taxon>Pseudomonadati</taxon>
        <taxon>Bacteroidota</taxon>
        <taxon>Sphingobacteriia</taxon>
        <taxon>Sphingobacteriales</taxon>
        <taxon>Sphingobacteriaceae</taxon>
        <taxon>Arcticibacter</taxon>
    </lineage>
</organism>
<proteinExistence type="predicted"/>
<comment type="caution">
    <text evidence="2">The sequence shown here is derived from an EMBL/GenBank/DDBJ whole genome shotgun (WGS) entry which is preliminary data.</text>
</comment>
<evidence type="ECO:0008006" key="4">
    <source>
        <dbReference type="Google" id="ProtNLM"/>
    </source>
</evidence>
<evidence type="ECO:0000313" key="3">
    <source>
        <dbReference type="Proteomes" id="UP000014174"/>
    </source>
</evidence>
<feature type="transmembrane region" description="Helical" evidence="1">
    <location>
        <begin position="107"/>
        <end position="129"/>
    </location>
</feature>
<keyword evidence="1" id="KW-0472">Membrane</keyword>
<evidence type="ECO:0000256" key="1">
    <source>
        <dbReference type="SAM" id="Phobius"/>
    </source>
</evidence>